<dbReference type="EMBL" id="JBANQN010000058">
    <property type="protein sequence ID" value="KAK6772419.1"/>
    <property type="molecule type" value="Genomic_DNA"/>
</dbReference>
<gene>
    <name evidence="1" type="ORF">RDI58_030348</name>
</gene>
<dbReference type="PANTHER" id="PTHR34456">
    <property type="entry name" value="MITOVIRUS RNA-DEPENDENT RNA POLYMERASE"/>
    <property type="match status" value="1"/>
</dbReference>
<dbReference type="PANTHER" id="PTHR34456:SF9">
    <property type="entry name" value="MITOVIRUS RNA-DEPENDENT RNA POLYMERASE"/>
    <property type="match status" value="1"/>
</dbReference>
<keyword evidence="2" id="KW-1185">Reference proteome</keyword>
<dbReference type="AlphaFoldDB" id="A0AAN8XY60"/>
<comment type="caution">
    <text evidence="1">The sequence shown here is derived from an EMBL/GenBank/DDBJ whole genome shotgun (WGS) entry which is preliminary data.</text>
</comment>
<evidence type="ECO:0000313" key="2">
    <source>
        <dbReference type="Proteomes" id="UP001371456"/>
    </source>
</evidence>
<dbReference type="Proteomes" id="UP001371456">
    <property type="component" value="Unassembled WGS sequence"/>
</dbReference>
<evidence type="ECO:0000313" key="1">
    <source>
        <dbReference type="EMBL" id="KAK6772419.1"/>
    </source>
</evidence>
<proteinExistence type="predicted"/>
<sequence length="482" mass="55178">MHLFFSIKHVPKDDFPLPNIDLLVDKTIVKVCLLLFSDDSKFSSSASSPCRSSFLFSPLTSFELNYIHPRGRVRFVIGAPLGLYGAWPAFALTHHLVIWFVAAQVYPGVPFTRYAILGDDIVIGDERVAERYRELIPPLNVPFSLEKSLVSSVGALEFAKRFFVRGVTKDFFPVSCHMLRSLVSSISLVPVMRAIMSKNLPLSYRLREAGYRVYTRRTAPPRRHWNRHFLVFHSPNGVCPLPFWIWLSATTDALLGREARILDVDRSIPPCSSDRPEPSEIGDRLNDWIPVSKGVLDQLEKMLANFWGGGDEDKRKLHWIFFDTMCLPIQEGALGPPTTRHFQELSKAFRMKFTWSIRGGTDFTPSPDNQANSFTSYFSKIIDVLDAHGNCFFNDIEAFLPHRVVYDIRNSGIFTSHQEDRGIWKKNRSESFILKAGWESIRNRTGIQAWTQFVWDKAIPTIISIFAWKLLFDFVCGDFRIS</sequence>
<organism evidence="1 2">
    <name type="scientific">Solanum bulbocastanum</name>
    <name type="common">Wild potato</name>
    <dbReference type="NCBI Taxonomy" id="147425"/>
    <lineage>
        <taxon>Eukaryota</taxon>
        <taxon>Viridiplantae</taxon>
        <taxon>Streptophyta</taxon>
        <taxon>Embryophyta</taxon>
        <taxon>Tracheophyta</taxon>
        <taxon>Spermatophyta</taxon>
        <taxon>Magnoliopsida</taxon>
        <taxon>eudicotyledons</taxon>
        <taxon>Gunneridae</taxon>
        <taxon>Pentapetalae</taxon>
        <taxon>asterids</taxon>
        <taxon>lamiids</taxon>
        <taxon>Solanales</taxon>
        <taxon>Solanaceae</taxon>
        <taxon>Solanoideae</taxon>
        <taxon>Solaneae</taxon>
        <taxon>Solanum</taxon>
    </lineage>
</organism>
<dbReference type="InterPro" id="IPR008686">
    <property type="entry name" value="RNA_pol_mitovir"/>
</dbReference>
<accession>A0AAN8XY60</accession>
<reference evidence="1 2" key="1">
    <citation type="submission" date="2024-02" db="EMBL/GenBank/DDBJ databases">
        <title>de novo genome assembly of Solanum bulbocastanum strain 11H21.</title>
        <authorList>
            <person name="Hosaka A.J."/>
        </authorList>
    </citation>
    <scope>NUCLEOTIDE SEQUENCE [LARGE SCALE GENOMIC DNA]</scope>
    <source>
        <tissue evidence="1">Young leaves</tissue>
    </source>
</reference>
<name>A0AAN8XY60_SOLBU</name>
<dbReference type="Pfam" id="PF05919">
    <property type="entry name" value="Mitovir_RNA_pol"/>
    <property type="match status" value="1"/>
</dbReference>
<protein>
    <submittedName>
        <fullName evidence="1">Uncharacterized protein</fullName>
    </submittedName>
</protein>